<protein>
    <submittedName>
        <fullName evidence="2">ATP-dependent helicase Lhr</fullName>
    </submittedName>
</protein>
<dbReference type="PANTHER" id="PTHR47962">
    <property type="entry name" value="ATP-DEPENDENT HELICASE LHR-RELATED-RELATED"/>
    <property type="match status" value="1"/>
</dbReference>
<sequence>MQGRRPKTTVCSSTLELGIDIGNVAAVGQVDPPWSVSSLVQRLGRSGRGEGEPQCMRLYITESPITAKSTLIDKLHLDLLRAAAVTELMLERPTWVEPPSIARFDLSTFTHQILSVLAQTGGAEASIVYATLCTDGAFRSISTGQFTKVLRCLAAKELIEQMPQGDLILAPKGEQMVRHYSFYSAFASGIDYSVMHRSVPIGMLPADSLPKVDEHFILGGRRWQVVIIDDQRREIIVKRAKGRKPPRFFGSGGEIHQRIRQKMKEIVCSDRELQYLDEAASELLAQSRATAIAARLHETSFVSLSPTRCLWLTWTGTRIQRTLCLLAERAGLPCTDRDVAIEFDSTGVAESKKKLASIASSKIDPVALANLLPSKQFRKLDELLSDELLAESLAVDFLDVTSAMEIVRFHTRA</sequence>
<dbReference type="AlphaFoldDB" id="A0A5C6C565"/>
<proteinExistence type="predicted"/>
<dbReference type="OrthoDB" id="9774462at2"/>
<dbReference type="Pfam" id="PF00271">
    <property type="entry name" value="Helicase_C"/>
    <property type="match status" value="1"/>
</dbReference>
<evidence type="ECO:0000313" key="2">
    <source>
        <dbReference type="EMBL" id="TWU18596.1"/>
    </source>
</evidence>
<dbReference type="InterPro" id="IPR052511">
    <property type="entry name" value="ATP-dep_Helicase"/>
</dbReference>
<dbReference type="GO" id="GO:0003677">
    <property type="term" value="F:DNA binding"/>
    <property type="evidence" value="ECO:0007669"/>
    <property type="project" value="TreeGrafter"/>
</dbReference>
<feature type="domain" description="Helicase C-terminal" evidence="1">
    <location>
        <begin position="1"/>
        <end position="100"/>
    </location>
</feature>
<keyword evidence="3" id="KW-1185">Reference proteome</keyword>
<dbReference type="SUPFAM" id="SSF52540">
    <property type="entry name" value="P-loop containing nucleoside triphosphate hydrolases"/>
    <property type="match status" value="1"/>
</dbReference>
<accession>A0A5C6C565</accession>
<keyword evidence="2" id="KW-0547">Nucleotide-binding</keyword>
<name>A0A5C6C565_9BACT</name>
<organism evidence="2 3">
    <name type="scientific">Allorhodopirellula heiligendammensis</name>
    <dbReference type="NCBI Taxonomy" id="2714739"/>
    <lineage>
        <taxon>Bacteria</taxon>
        <taxon>Pseudomonadati</taxon>
        <taxon>Planctomycetota</taxon>
        <taxon>Planctomycetia</taxon>
        <taxon>Pirellulales</taxon>
        <taxon>Pirellulaceae</taxon>
        <taxon>Allorhodopirellula</taxon>
    </lineage>
</organism>
<evidence type="ECO:0000259" key="1">
    <source>
        <dbReference type="PROSITE" id="PS51194"/>
    </source>
</evidence>
<dbReference type="GO" id="GO:0004386">
    <property type="term" value="F:helicase activity"/>
    <property type="evidence" value="ECO:0007669"/>
    <property type="project" value="UniProtKB-KW"/>
</dbReference>
<evidence type="ECO:0000313" key="3">
    <source>
        <dbReference type="Proteomes" id="UP000319908"/>
    </source>
</evidence>
<dbReference type="EMBL" id="SJPU01000001">
    <property type="protein sequence ID" value="TWU18596.1"/>
    <property type="molecule type" value="Genomic_DNA"/>
</dbReference>
<dbReference type="PANTHER" id="PTHR47962:SF5">
    <property type="entry name" value="ATP-DEPENDENT HELICASE LHR-RELATED"/>
    <property type="match status" value="1"/>
</dbReference>
<gene>
    <name evidence="2" type="ORF">Poly21_07600</name>
</gene>
<dbReference type="Gene3D" id="3.40.50.300">
    <property type="entry name" value="P-loop containing nucleotide triphosphate hydrolases"/>
    <property type="match status" value="1"/>
</dbReference>
<keyword evidence="2" id="KW-0347">Helicase</keyword>
<dbReference type="InterPro" id="IPR001650">
    <property type="entry name" value="Helicase_C-like"/>
</dbReference>
<dbReference type="PROSITE" id="PS51194">
    <property type="entry name" value="HELICASE_CTER"/>
    <property type="match status" value="1"/>
</dbReference>
<keyword evidence="2" id="KW-0067">ATP-binding</keyword>
<dbReference type="Proteomes" id="UP000319908">
    <property type="component" value="Unassembled WGS sequence"/>
</dbReference>
<dbReference type="InterPro" id="IPR027417">
    <property type="entry name" value="P-loop_NTPase"/>
</dbReference>
<keyword evidence="2" id="KW-0378">Hydrolase</keyword>
<dbReference type="GO" id="GO:0016887">
    <property type="term" value="F:ATP hydrolysis activity"/>
    <property type="evidence" value="ECO:0007669"/>
    <property type="project" value="TreeGrafter"/>
</dbReference>
<reference evidence="2 3" key="1">
    <citation type="journal article" date="2020" name="Antonie Van Leeuwenhoek">
        <title>Rhodopirellula heiligendammensis sp. nov., Rhodopirellula pilleata sp. nov., and Rhodopirellula solitaria sp. nov. isolated from natural or artificial marine surfaces in Northern Germany and California, USA, and emended description of the genus Rhodopirellula.</title>
        <authorList>
            <person name="Kallscheuer N."/>
            <person name="Wiegand S."/>
            <person name="Jogler M."/>
            <person name="Boedeker C."/>
            <person name="Peeters S.H."/>
            <person name="Rast P."/>
            <person name="Heuer A."/>
            <person name="Jetten M.S.M."/>
            <person name="Rohde M."/>
            <person name="Jogler C."/>
        </authorList>
    </citation>
    <scope>NUCLEOTIDE SEQUENCE [LARGE SCALE GENOMIC DNA]</scope>
    <source>
        <strain evidence="2 3">Poly21</strain>
    </source>
</reference>
<comment type="caution">
    <text evidence="2">The sequence shown here is derived from an EMBL/GenBank/DDBJ whole genome shotgun (WGS) entry which is preliminary data.</text>
</comment>